<feature type="transmembrane region" description="Helical" evidence="10">
    <location>
        <begin position="32"/>
        <end position="58"/>
    </location>
</feature>
<dbReference type="EMBL" id="RCHS01004322">
    <property type="protein sequence ID" value="RMX36489.1"/>
    <property type="molecule type" value="Genomic_DNA"/>
</dbReference>
<dbReference type="InterPro" id="IPR017452">
    <property type="entry name" value="GPCR_Rhodpsn_7TM"/>
</dbReference>
<evidence type="ECO:0000256" key="1">
    <source>
        <dbReference type="ARBA" id="ARBA00004651"/>
    </source>
</evidence>
<dbReference type="GO" id="GO:0004930">
    <property type="term" value="F:G protein-coupled receptor activity"/>
    <property type="evidence" value="ECO:0007669"/>
    <property type="project" value="UniProtKB-KW"/>
</dbReference>
<comment type="subcellular location">
    <subcellularLocation>
        <location evidence="1">Cell membrane</location>
        <topology evidence="1">Multi-pass membrane protein</topology>
    </subcellularLocation>
</comment>
<dbReference type="STRING" id="46731.A0A3M6T5D0"/>
<evidence type="ECO:0000256" key="6">
    <source>
        <dbReference type="ARBA" id="ARBA00023136"/>
    </source>
</evidence>
<dbReference type="SUPFAM" id="SSF81321">
    <property type="entry name" value="Family A G protein-coupled receptor-like"/>
    <property type="match status" value="1"/>
</dbReference>
<reference evidence="12 13" key="1">
    <citation type="journal article" date="2018" name="Sci. Rep.">
        <title>Comparative analysis of the Pocillopora damicornis genome highlights role of immune system in coral evolution.</title>
        <authorList>
            <person name="Cunning R."/>
            <person name="Bay R.A."/>
            <person name="Gillette P."/>
            <person name="Baker A.C."/>
            <person name="Traylor-Knowles N."/>
        </authorList>
    </citation>
    <scope>NUCLEOTIDE SEQUENCE [LARGE SCALE GENOMIC DNA]</scope>
    <source>
        <strain evidence="12">RSMAS</strain>
        <tissue evidence="12">Whole animal</tissue>
    </source>
</reference>
<dbReference type="Proteomes" id="UP000275408">
    <property type="component" value="Unassembled WGS sequence"/>
</dbReference>
<gene>
    <name evidence="12" type="ORF">pdam_00010016</name>
</gene>
<dbReference type="PANTHER" id="PTHR24246">
    <property type="entry name" value="OLFACTORY RECEPTOR AND ADENOSINE RECEPTOR"/>
    <property type="match status" value="1"/>
</dbReference>
<dbReference type="Gene3D" id="1.20.1070.10">
    <property type="entry name" value="Rhodopsin 7-helix transmembrane proteins"/>
    <property type="match status" value="1"/>
</dbReference>
<accession>A0A3M6T5D0</accession>
<keyword evidence="3 10" id="KW-0812">Transmembrane</keyword>
<name>A0A3M6T5D0_POCDA</name>
<dbReference type="AlphaFoldDB" id="A0A3M6T5D0"/>
<comment type="caution">
    <text evidence="12">The sequence shown here is derived from an EMBL/GenBank/DDBJ whole genome shotgun (WGS) entry which is preliminary data.</text>
</comment>
<feature type="transmembrane region" description="Helical" evidence="10">
    <location>
        <begin position="110"/>
        <end position="131"/>
    </location>
</feature>
<keyword evidence="2" id="KW-1003">Cell membrane</keyword>
<feature type="transmembrane region" description="Helical" evidence="10">
    <location>
        <begin position="70"/>
        <end position="90"/>
    </location>
</feature>
<dbReference type="PANTHER" id="PTHR24246:SF27">
    <property type="entry name" value="ADENOSINE RECEPTOR, ISOFORM A"/>
    <property type="match status" value="1"/>
</dbReference>
<sequence length="369" mass="41522">MKNQPTPAGLSRNSTNDVTSEGYYKSVTVGPLVVWSLLLSFIALTIILSNTLVIFSFIKYAKLRTRTNCLIISLAVADLLVGLVSVPGWLILIHKEENQRSTWYSVLMEIWYVFEILSGVGSIFHLMALSWDRLCAIVWPLKHRSYTKTKYLVIIFVAWSVATLVSGLSVTGNRNSPQAYNMTVICLCFFLPLVLIFLGQGITLVTIKRNIAKFHHSSSLKRDVRATKTILIMIGLFLIAWLPFFSLGLVRFIQDDHSALPANAIFAVKMLQYSNSLFNPILYGQKFPEFRKAYIMILCSAKSDGDSARFAISSSVNTNNFGTSSSTIRALCPPPQRSHRLLRALIRQHDEKIDKPQEEEELTFMDSGL</sequence>
<evidence type="ECO:0000259" key="11">
    <source>
        <dbReference type="PROSITE" id="PS50262"/>
    </source>
</evidence>
<feature type="transmembrane region" description="Helical" evidence="10">
    <location>
        <begin position="151"/>
        <end position="170"/>
    </location>
</feature>
<dbReference type="SMART" id="SM01381">
    <property type="entry name" value="7TM_GPCR_Srsx"/>
    <property type="match status" value="1"/>
</dbReference>
<dbReference type="CDD" id="cd14967">
    <property type="entry name" value="7tmA_amine_R-like"/>
    <property type="match status" value="1"/>
</dbReference>
<feature type="transmembrane region" description="Helical" evidence="10">
    <location>
        <begin position="182"/>
        <end position="207"/>
    </location>
</feature>
<evidence type="ECO:0000256" key="10">
    <source>
        <dbReference type="SAM" id="Phobius"/>
    </source>
</evidence>
<evidence type="ECO:0000256" key="9">
    <source>
        <dbReference type="ARBA" id="ARBA00023224"/>
    </source>
</evidence>
<dbReference type="OrthoDB" id="9445642at2759"/>
<feature type="domain" description="G-protein coupled receptors family 1 profile" evidence="11">
    <location>
        <begin position="49"/>
        <end position="283"/>
    </location>
</feature>
<feature type="transmembrane region" description="Helical" evidence="10">
    <location>
        <begin position="228"/>
        <end position="253"/>
    </location>
</feature>
<dbReference type="PROSITE" id="PS50262">
    <property type="entry name" value="G_PROTEIN_RECEP_F1_2"/>
    <property type="match status" value="1"/>
</dbReference>
<evidence type="ECO:0000256" key="7">
    <source>
        <dbReference type="ARBA" id="ARBA00023170"/>
    </source>
</evidence>
<evidence type="ECO:0000256" key="8">
    <source>
        <dbReference type="ARBA" id="ARBA00023180"/>
    </source>
</evidence>
<evidence type="ECO:0000256" key="4">
    <source>
        <dbReference type="ARBA" id="ARBA00022989"/>
    </source>
</evidence>
<proteinExistence type="predicted"/>
<keyword evidence="7" id="KW-0675">Receptor</keyword>
<keyword evidence="9" id="KW-0807">Transducer</keyword>
<keyword evidence="13" id="KW-1185">Reference proteome</keyword>
<evidence type="ECO:0000256" key="2">
    <source>
        <dbReference type="ARBA" id="ARBA00022475"/>
    </source>
</evidence>
<dbReference type="GO" id="GO:0005886">
    <property type="term" value="C:plasma membrane"/>
    <property type="evidence" value="ECO:0007669"/>
    <property type="project" value="UniProtKB-SubCell"/>
</dbReference>
<evidence type="ECO:0000313" key="12">
    <source>
        <dbReference type="EMBL" id="RMX36489.1"/>
    </source>
</evidence>
<evidence type="ECO:0000256" key="3">
    <source>
        <dbReference type="ARBA" id="ARBA00022692"/>
    </source>
</evidence>
<keyword evidence="8" id="KW-0325">Glycoprotein</keyword>
<keyword evidence="4 10" id="KW-1133">Transmembrane helix</keyword>
<evidence type="ECO:0000256" key="5">
    <source>
        <dbReference type="ARBA" id="ARBA00023040"/>
    </source>
</evidence>
<dbReference type="InterPro" id="IPR000276">
    <property type="entry name" value="GPCR_Rhodpsn"/>
</dbReference>
<protein>
    <recommendedName>
        <fullName evidence="11">G-protein coupled receptors family 1 profile domain-containing protein</fullName>
    </recommendedName>
</protein>
<evidence type="ECO:0000313" key="13">
    <source>
        <dbReference type="Proteomes" id="UP000275408"/>
    </source>
</evidence>
<dbReference type="PRINTS" id="PR00237">
    <property type="entry name" value="GPCRRHODOPSN"/>
</dbReference>
<organism evidence="12 13">
    <name type="scientific">Pocillopora damicornis</name>
    <name type="common">Cauliflower coral</name>
    <name type="synonym">Millepora damicornis</name>
    <dbReference type="NCBI Taxonomy" id="46731"/>
    <lineage>
        <taxon>Eukaryota</taxon>
        <taxon>Metazoa</taxon>
        <taxon>Cnidaria</taxon>
        <taxon>Anthozoa</taxon>
        <taxon>Hexacorallia</taxon>
        <taxon>Scleractinia</taxon>
        <taxon>Astrocoeniina</taxon>
        <taxon>Pocilloporidae</taxon>
        <taxon>Pocillopora</taxon>
    </lineage>
</organism>
<dbReference type="Pfam" id="PF00001">
    <property type="entry name" value="7tm_1"/>
    <property type="match status" value="1"/>
</dbReference>
<keyword evidence="5" id="KW-0297">G-protein coupled receptor</keyword>
<keyword evidence="6 10" id="KW-0472">Membrane</keyword>